<evidence type="ECO:0000259" key="3">
    <source>
        <dbReference type="PROSITE" id="PS50866"/>
    </source>
</evidence>
<dbReference type="PANTHER" id="PTHR22973:SF12">
    <property type="entry name" value="LD35087P"/>
    <property type="match status" value="1"/>
</dbReference>
<dbReference type="Gene3D" id="2.60.120.680">
    <property type="entry name" value="GOLD domain"/>
    <property type="match status" value="1"/>
</dbReference>
<dbReference type="PROSITE" id="PS50866">
    <property type="entry name" value="GOLD"/>
    <property type="match status" value="1"/>
</dbReference>
<feature type="region of interest" description="Disordered" evidence="2">
    <location>
        <begin position="273"/>
        <end position="310"/>
    </location>
</feature>
<evidence type="ECO:0000313" key="4">
    <source>
        <dbReference type="EMBL" id="CAL5140180.1"/>
    </source>
</evidence>
<evidence type="ECO:0000313" key="5">
    <source>
        <dbReference type="Proteomes" id="UP001497525"/>
    </source>
</evidence>
<dbReference type="AlphaFoldDB" id="A0AAV2TV07"/>
<dbReference type="InterPro" id="IPR052269">
    <property type="entry name" value="Golgi-PI4KB_interaction"/>
</dbReference>
<dbReference type="PANTHER" id="PTHR22973">
    <property type="entry name" value="LD35087P"/>
    <property type="match status" value="1"/>
</dbReference>
<protein>
    <recommendedName>
        <fullName evidence="3">GOLD domain-containing protein</fullName>
    </recommendedName>
</protein>
<dbReference type="Proteomes" id="UP001497525">
    <property type="component" value="Unassembled WGS sequence"/>
</dbReference>
<dbReference type="EMBL" id="CAXLJL010000711">
    <property type="protein sequence ID" value="CAL5140180.1"/>
    <property type="molecule type" value="Genomic_DNA"/>
</dbReference>
<dbReference type="InterPro" id="IPR036598">
    <property type="entry name" value="GOLD_dom_sf"/>
</dbReference>
<dbReference type="InterPro" id="IPR009038">
    <property type="entry name" value="GOLD_dom"/>
</dbReference>
<dbReference type="GO" id="GO:0000139">
    <property type="term" value="C:Golgi membrane"/>
    <property type="evidence" value="ECO:0007669"/>
    <property type="project" value="TreeGrafter"/>
</dbReference>
<sequence length="365" mass="42211">MAVQEGGSDDKKCVSRTSRRVERPCRIVRNYTVLGAMKNPDCCESHPEDLAAASLEGLSLSDGDRDTHEASKCKCAYSAEDNSSEPEDQPPDEEFIRQALNQQTNLLYEQYAREQHPEDPEKQKELVHEMQEQYFAHYMSEVHHFQLVHQQQQLEQWHHLSKTRAESDKAAASNNETQSEIEKMELPPPLPLIPAAVWTRKDINEFKQEILKTQRECCVKIGSLATATIRVPTHPEGSSIFWEFATDYYDLGFGLYFEWDLEPQENITVNISESSDDEGEDVEEENSTPGSESSTGQNDLERGRRRTESRVPTDELIPIYRRDCHTEVYCGSHQYPGVGVYVFKFDNSFSLWRSKWLYYRIYYSQ</sequence>
<name>A0AAV2TV07_CALDB</name>
<organism evidence="4 5">
    <name type="scientific">Calicophoron daubneyi</name>
    <name type="common">Rumen fluke</name>
    <name type="synonym">Paramphistomum daubneyi</name>
    <dbReference type="NCBI Taxonomy" id="300641"/>
    <lineage>
        <taxon>Eukaryota</taxon>
        <taxon>Metazoa</taxon>
        <taxon>Spiralia</taxon>
        <taxon>Lophotrochozoa</taxon>
        <taxon>Platyhelminthes</taxon>
        <taxon>Trematoda</taxon>
        <taxon>Digenea</taxon>
        <taxon>Plagiorchiida</taxon>
        <taxon>Pronocephalata</taxon>
        <taxon>Paramphistomoidea</taxon>
        <taxon>Paramphistomidae</taxon>
        <taxon>Calicophoron</taxon>
    </lineage>
</organism>
<dbReference type="Pfam" id="PF13897">
    <property type="entry name" value="GOLD_2"/>
    <property type="match status" value="1"/>
</dbReference>
<evidence type="ECO:0000256" key="1">
    <source>
        <dbReference type="ARBA" id="ARBA00022990"/>
    </source>
</evidence>
<feature type="compositionally biased region" description="Acidic residues" evidence="2">
    <location>
        <begin position="274"/>
        <end position="286"/>
    </location>
</feature>
<proteinExistence type="predicted"/>
<feature type="domain" description="GOLD" evidence="3">
    <location>
        <begin position="207"/>
        <end position="363"/>
    </location>
</feature>
<gene>
    <name evidence="4" type="ORF">CDAUBV1_LOCUS15355</name>
</gene>
<dbReference type="SUPFAM" id="SSF101576">
    <property type="entry name" value="Supernatant protein factor (SPF), C-terminal domain"/>
    <property type="match status" value="1"/>
</dbReference>
<accession>A0AAV2TV07</accession>
<evidence type="ECO:0000256" key="2">
    <source>
        <dbReference type="SAM" id="MobiDB-lite"/>
    </source>
</evidence>
<feature type="compositionally biased region" description="Basic and acidic residues" evidence="2">
    <location>
        <begin position="299"/>
        <end position="310"/>
    </location>
</feature>
<comment type="caution">
    <text evidence="4">The sequence shown here is derived from an EMBL/GenBank/DDBJ whole genome shotgun (WGS) entry which is preliminary data.</text>
</comment>
<feature type="compositionally biased region" description="Polar residues" evidence="2">
    <location>
        <begin position="287"/>
        <end position="298"/>
    </location>
</feature>
<keyword evidence="1" id="KW-0007">Acetylation</keyword>
<reference evidence="4" key="1">
    <citation type="submission" date="2024-06" db="EMBL/GenBank/DDBJ databases">
        <authorList>
            <person name="Liu X."/>
            <person name="Lenzi L."/>
            <person name="Haldenby T S."/>
            <person name="Uol C."/>
        </authorList>
    </citation>
    <scope>NUCLEOTIDE SEQUENCE</scope>
</reference>